<dbReference type="GO" id="GO:0032301">
    <property type="term" value="C:MutSalpha complex"/>
    <property type="evidence" value="ECO:0007669"/>
    <property type="project" value="TreeGrafter"/>
</dbReference>
<evidence type="ECO:0000313" key="5">
    <source>
        <dbReference type="EMBL" id="KAF6002258.1"/>
    </source>
</evidence>
<reference evidence="5 6" key="1">
    <citation type="journal article" date="2020" name="J. Phycol.">
        <title>Comparative genome analysis reveals Cyanidiococcus gen. nov., a new extremophilic red algal genus sister to Cyanidioschyzon (Cyanidioschyzonaceae, Rhodophyta).</title>
        <authorList>
            <person name="Liu S.-L."/>
            <person name="Chiang Y.-R."/>
            <person name="Yoon H.S."/>
            <person name="Fu H.-Y."/>
        </authorList>
    </citation>
    <scope>NUCLEOTIDE SEQUENCE [LARGE SCALE GENOMIC DNA]</scope>
    <source>
        <strain evidence="5 6">THAL066</strain>
    </source>
</reference>
<name>A0A7J7IGV4_9RHOD</name>
<dbReference type="Gene3D" id="3.40.1170.10">
    <property type="entry name" value="DNA repair protein MutS, domain I"/>
    <property type="match status" value="1"/>
</dbReference>
<dbReference type="Pfam" id="PF01624">
    <property type="entry name" value="MutS_I"/>
    <property type="match status" value="1"/>
</dbReference>
<dbReference type="InterPro" id="IPR036678">
    <property type="entry name" value="MutS_con_dom_sf"/>
</dbReference>
<comment type="caution">
    <text evidence="5">The sequence shown here is derived from an EMBL/GenBank/DDBJ whole genome shotgun (WGS) entry which is preliminary data.</text>
</comment>
<dbReference type="InterPro" id="IPR007695">
    <property type="entry name" value="DNA_mismatch_repair_MutS-lik_N"/>
</dbReference>
<evidence type="ECO:0000259" key="3">
    <source>
        <dbReference type="Pfam" id="PF01624"/>
    </source>
</evidence>
<gene>
    <name evidence="5" type="primary">MSH7</name>
    <name evidence="5" type="ORF">F1559_003479</name>
</gene>
<dbReference type="OrthoDB" id="10252754at2759"/>
<dbReference type="Pfam" id="PF05188">
    <property type="entry name" value="MutS_II"/>
    <property type="match status" value="1"/>
</dbReference>
<dbReference type="SUPFAM" id="SSF55271">
    <property type="entry name" value="DNA repair protein MutS, domain I"/>
    <property type="match status" value="1"/>
</dbReference>
<evidence type="ECO:0000313" key="6">
    <source>
        <dbReference type="Proteomes" id="UP000530660"/>
    </source>
</evidence>
<dbReference type="GO" id="GO:0006298">
    <property type="term" value="P:mismatch repair"/>
    <property type="evidence" value="ECO:0007669"/>
    <property type="project" value="InterPro"/>
</dbReference>
<evidence type="ECO:0000256" key="1">
    <source>
        <dbReference type="ARBA" id="ARBA00006271"/>
    </source>
</evidence>
<keyword evidence="6" id="KW-1185">Reference proteome</keyword>
<feature type="domain" description="DNA mismatch repair protein MutS connector" evidence="4">
    <location>
        <begin position="208"/>
        <end position="282"/>
    </location>
</feature>
<sequence length="323" mass="36475">MRTRNAVSSVWLLVGFRTRVRHSTWMVTDALIEMVALWMACRRVSGPRQHPWSVDVRDSSGRKRTDPGYDPSTVYVPSDAERRMTPFQQQFWAIKRHHYNTVLLFKKGKFYECYDVDADIGHQVLQLNYTGSGRADMRCVGVPESAFFRHAIRLVDAGYRVGRVEQVETVLAAKNNANKICDRRLVKILTKSTIVDESGEDVFGDPRYLMTIVEDKWARGSGTTGLGVCYLNVATAAVHFGVLLTDDERFTKLETLLVRVRPQEVLLDSSSERLEFLVRSCAASDVQVHRRSLAAVFSETFAHGCGFEYLHGSACAARPSRSC</sequence>
<dbReference type="Proteomes" id="UP000530660">
    <property type="component" value="Unassembled WGS sequence"/>
</dbReference>
<proteinExistence type="inferred from homology"/>
<evidence type="ECO:0000256" key="2">
    <source>
        <dbReference type="SAM" id="MobiDB-lite"/>
    </source>
</evidence>
<accession>A0A7J7IGV4</accession>
<comment type="similarity">
    <text evidence="1">Belongs to the DNA mismatch repair MutS family.</text>
</comment>
<dbReference type="GO" id="GO:0030983">
    <property type="term" value="F:mismatched DNA binding"/>
    <property type="evidence" value="ECO:0007669"/>
    <property type="project" value="InterPro"/>
</dbReference>
<feature type="region of interest" description="Disordered" evidence="2">
    <location>
        <begin position="48"/>
        <end position="70"/>
    </location>
</feature>
<dbReference type="SUPFAM" id="SSF53150">
    <property type="entry name" value="DNA repair protein MutS, domain II"/>
    <property type="match status" value="1"/>
</dbReference>
<dbReference type="EMBL" id="VWRR01000011">
    <property type="protein sequence ID" value="KAF6002258.1"/>
    <property type="molecule type" value="Genomic_DNA"/>
</dbReference>
<organism evidence="5 6">
    <name type="scientific">Cyanidiococcus yangmingshanensis</name>
    <dbReference type="NCBI Taxonomy" id="2690220"/>
    <lineage>
        <taxon>Eukaryota</taxon>
        <taxon>Rhodophyta</taxon>
        <taxon>Bangiophyceae</taxon>
        <taxon>Cyanidiales</taxon>
        <taxon>Cyanidiaceae</taxon>
        <taxon>Cyanidiococcus</taxon>
    </lineage>
</organism>
<protein>
    <submittedName>
        <fullName evidence="5">Component of the post-replicative DNA mismatch repair system (MMR)</fullName>
    </submittedName>
</protein>
<dbReference type="PANTHER" id="PTHR11361:SF148">
    <property type="entry name" value="DNA MISMATCH REPAIR PROTEIN MSH6"/>
    <property type="match status" value="1"/>
</dbReference>
<dbReference type="GO" id="GO:0005524">
    <property type="term" value="F:ATP binding"/>
    <property type="evidence" value="ECO:0007669"/>
    <property type="project" value="InterPro"/>
</dbReference>
<dbReference type="Gene3D" id="3.30.420.110">
    <property type="entry name" value="MutS, connector domain"/>
    <property type="match status" value="1"/>
</dbReference>
<feature type="domain" description="DNA mismatch repair protein MutS-like N-terminal" evidence="3">
    <location>
        <begin position="85"/>
        <end position="197"/>
    </location>
</feature>
<dbReference type="InterPro" id="IPR007860">
    <property type="entry name" value="DNA_mmatch_repair_MutS_con_dom"/>
</dbReference>
<dbReference type="PANTHER" id="PTHR11361">
    <property type="entry name" value="DNA MISMATCH REPAIR PROTEIN MUTS FAMILY MEMBER"/>
    <property type="match status" value="1"/>
</dbReference>
<evidence type="ECO:0000259" key="4">
    <source>
        <dbReference type="Pfam" id="PF05188"/>
    </source>
</evidence>
<dbReference type="InterPro" id="IPR016151">
    <property type="entry name" value="DNA_mismatch_repair_MutS_N"/>
</dbReference>
<dbReference type="InterPro" id="IPR045076">
    <property type="entry name" value="MutS"/>
</dbReference>
<feature type="compositionally biased region" description="Basic and acidic residues" evidence="2">
    <location>
        <begin position="55"/>
        <end position="67"/>
    </location>
</feature>
<dbReference type="AlphaFoldDB" id="A0A7J7IGV4"/>
<dbReference type="GO" id="GO:0140664">
    <property type="term" value="F:ATP-dependent DNA damage sensor activity"/>
    <property type="evidence" value="ECO:0007669"/>
    <property type="project" value="InterPro"/>
</dbReference>